<dbReference type="InterPro" id="IPR004839">
    <property type="entry name" value="Aminotransferase_I/II_large"/>
</dbReference>
<evidence type="ECO:0000256" key="2">
    <source>
        <dbReference type="ARBA" id="ARBA00012224"/>
    </source>
</evidence>
<organism evidence="7 8">
    <name type="scientific">Brevibacterium pityocampae</name>
    <dbReference type="NCBI Taxonomy" id="506594"/>
    <lineage>
        <taxon>Bacteria</taxon>
        <taxon>Bacillati</taxon>
        <taxon>Actinomycetota</taxon>
        <taxon>Actinomycetes</taxon>
        <taxon>Micrococcales</taxon>
        <taxon>Brevibacteriaceae</taxon>
        <taxon>Brevibacterium</taxon>
    </lineage>
</organism>
<comment type="caution">
    <text evidence="7">The sequence shown here is derived from an EMBL/GenBank/DDBJ whole genome shotgun (WGS) entry which is preliminary data.</text>
</comment>
<dbReference type="PANTHER" id="PTHR43525">
    <property type="entry name" value="PROTEIN MALY"/>
    <property type="match status" value="1"/>
</dbReference>
<comment type="cofactor">
    <cofactor evidence="1">
        <name>pyridoxal 5'-phosphate</name>
        <dbReference type="ChEBI" id="CHEBI:597326"/>
    </cofactor>
</comment>
<feature type="domain" description="Aminotransferase class I/classII large" evidence="6">
    <location>
        <begin position="34"/>
        <end position="375"/>
    </location>
</feature>
<sequence length="392" mass="41927">MTIPEYTPDQLRARGGLKWTAIPETLGAFIAEADFGTAPAVHSALAELTEKELFTYTPPAMLRDLREATAEHCARSFGWDIAPAQVAAVPDVITAYRAMIDLFTAPGTPVVLMTPAYMPFFKVPPLCGREIREVPMIRTADGWDVDGPALESALAGGGLLVLCNPHNPIGKVYERTELEAISRIVEATGSRVFADEIHAPLVFPGARHIPYATVSEAAAEHSITALSASKAFNIPGLKCAQMVFTNRVDAARFAELGEFVAHSTASPGIVATTAAYREGGDWLAELLAYLDDNRAALAALLAERLPEAGHLPSAGSYIAWVDLRAYDLGEDPARFLRESAGIALTNGRECGEAGAGHVRINTATPRAVLTEIVERMAEAIDGRQEAPADPTR</sequence>
<evidence type="ECO:0000259" key="6">
    <source>
        <dbReference type="Pfam" id="PF00155"/>
    </source>
</evidence>
<dbReference type="EC" id="4.4.1.13" evidence="2"/>
<dbReference type="Gene3D" id="3.90.1150.10">
    <property type="entry name" value="Aspartate Aminotransferase, domain 1"/>
    <property type="match status" value="1"/>
</dbReference>
<name>A0ABP8J5J0_9MICO</name>
<accession>A0ABP8J5J0</accession>
<dbReference type="Proteomes" id="UP001500642">
    <property type="component" value="Unassembled WGS sequence"/>
</dbReference>
<reference evidence="8" key="1">
    <citation type="journal article" date="2019" name="Int. J. Syst. Evol. Microbiol.">
        <title>The Global Catalogue of Microorganisms (GCM) 10K type strain sequencing project: providing services to taxonomists for standard genome sequencing and annotation.</title>
        <authorList>
            <consortium name="The Broad Institute Genomics Platform"/>
            <consortium name="The Broad Institute Genome Sequencing Center for Infectious Disease"/>
            <person name="Wu L."/>
            <person name="Ma J."/>
        </authorList>
    </citation>
    <scope>NUCLEOTIDE SEQUENCE [LARGE SCALE GENOMIC DNA]</scope>
    <source>
        <strain evidence="8">JCM 17808</strain>
    </source>
</reference>
<protein>
    <recommendedName>
        <fullName evidence="2">cysteine-S-conjugate beta-lyase</fullName>
        <ecNumber evidence="2">4.4.1.13</ecNumber>
    </recommendedName>
</protein>
<dbReference type="PANTHER" id="PTHR43525:SF2">
    <property type="entry name" value="CYSTATHIONINE BETA-LYASE-RELATED"/>
    <property type="match status" value="1"/>
</dbReference>
<dbReference type="CDD" id="cd00609">
    <property type="entry name" value="AAT_like"/>
    <property type="match status" value="1"/>
</dbReference>
<evidence type="ECO:0000256" key="4">
    <source>
        <dbReference type="ARBA" id="ARBA00023239"/>
    </source>
</evidence>
<keyword evidence="7" id="KW-0808">Transferase</keyword>
<gene>
    <name evidence="7" type="ORF">GCM10023167_07030</name>
</gene>
<evidence type="ECO:0000313" key="8">
    <source>
        <dbReference type="Proteomes" id="UP001500642"/>
    </source>
</evidence>
<evidence type="ECO:0000256" key="1">
    <source>
        <dbReference type="ARBA" id="ARBA00001933"/>
    </source>
</evidence>
<dbReference type="SUPFAM" id="SSF53383">
    <property type="entry name" value="PLP-dependent transferases"/>
    <property type="match status" value="1"/>
</dbReference>
<dbReference type="Pfam" id="PF00155">
    <property type="entry name" value="Aminotran_1_2"/>
    <property type="match status" value="1"/>
</dbReference>
<evidence type="ECO:0000256" key="5">
    <source>
        <dbReference type="ARBA" id="ARBA00037974"/>
    </source>
</evidence>
<proteinExistence type="inferred from homology"/>
<keyword evidence="8" id="KW-1185">Reference proteome</keyword>
<dbReference type="Gene3D" id="3.40.640.10">
    <property type="entry name" value="Type I PLP-dependent aspartate aminotransferase-like (Major domain)"/>
    <property type="match status" value="1"/>
</dbReference>
<dbReference type="RefSeq" id="WP_345029886.1">
    <property type="nucleotide sequence ID" value="NZ_BAABGL010000003.1"/>
</dbReference>
<dbReference type="InterPro" id="IPR015421">
    <property type="entry name" value="PyrdxlP-dep_Trfase_major"/>
</dbReference>
<keyword evidence="7" id="KW-0032">Aminotransferase</keyword>
<comment type="similarity">
    <text evidence="5">Belongs to the class-II pyridoxal-phosphate-dependent aminotransferase family. MalY/PatB cystathionine beta-lyase subfamily.</text>
</comment>
<evidence type="ECO:0000313" key="7">
    <source>
        <dbReference type="EMBL" id="GAA4385347.1"/>
    </source>
</evidence>
<dbReference type="InterPro" id="IPR015424">
    <property type="entry name" value="PyrdxlP-dep_Trfase"/>
</dbReference>
<dbReference type="InterPro" id="IPR051798">
    <property type="entry name" value="Class-II_PLP-Dep_Aminotrans"/>
</dbReference>
<evidence type="ECO:0000256" key="3">
    <source>
        <dbReference type="ARBA" id="ARBA00022898"/>
    </source>
</evidence>
<dbReference type="GO" id="GO:0008483">
    <property type="term" value="F:transaminase activity"/>
    <property type="evidence" value="ECO:0007669"/>
    <property type="project" value="UniProtKB-KW"/>
</dbReference>
<dbReference type="InterPro" id="IPR015422">
    <property type="entry name" value="PyrdxlP-dep_Trfase_small"/>
</dbReference>
<keyword evidence="3" id="KW-0663">Pyridoxal phosphate</keyword>
<keyword evidence="4" id="KW-0456">Lyase</keyword>
<dbReference type="EMBL" id="BAABGL010000003">
    <property type="protein sequence ID" value="GAA4385347.1"/>
    <property type="molecule type" value="Genomic_DNA"/>
</dbReference>